<proteinExistence type="predicted"/>
<dbReference type="PROSITE" id="PS50297">
    <property type="entry name" value="ANK_REP_REGION"/>
    <property type="match status" value="16"/>
</dbReference>
<dbReference type="SUPFAM" id="SSF52540">
    <property type="entry name" value="P-loop containing nucleoside triphosphate hydrolases"/>
    <property type="match status" value="1"/>
</dbReference>
<evidence type="ECO:0000313" key="8">
    <source>
        <dbReference type="Proteomes" id="UP001201163"/>
    </source>
</evidence>
<feature type="repeat" description="ANK" evidence="3">
    <location>
        <begin position="1226"/>
        <end position="1258"/>
    </location>
</feature>
<feature type="repeat" description="ANK" evidence="3">
    <location>
        <begin position="1389"/>
        <end position="1421"/>
    </location>
</feature>
<feature type="repeat" description="ANK" evidence="3">
    <location>
        <begin position="1346"/>
        <end position="1388"/>
    </location>
</feature>
<dbReference type="InterPro" id="IPR027417">
    <property type="entry name" value="P-loop_NTPase"/>
</dbReference>
<keyword evidence="4" id="KW-0812">Transmembrane</keyword>
<keyword evidence="8" id="KW-1185">Reference proteome</keyword>
<dbReference type="PROSITE" id="PS50088">
    <property type="entry name" value="ANK_REPEAT"/>
    <property type="match status" value="19"/>
</dbReference>
<evidence type="ECO:0000259" key="6">
    <source>
        <dbReference type="Pfam" id="PF24883"/>
    </source>
</evidence>
<feature type="repeat" description="ANK" evidence="3">
    <location>
        <begin position="1507"/>
        <end position="1542"/>
    </location>
</feature>
<dbReference type="Pfam" id="PF13637">
    <property type="entry name" value="Ank_4"/>
    <property type="match status" value="1"/>
</dbReference>
<dbReference type="EMBL" id="JAKELL010000136">
    <property type="protein sequence ID" value="KAH8980421.1"/>
    <property type="molecule type" value="Genomic_DNA"/>
</dbReference>
<feature type="repeat" description="ANK" evidence="3">
    <location>
        <begin position="770"/>
        <end position="816"/>
    </location>
</feature>
<comment type="caution">
    <text evidence="7">The sequence shown here is derived from an EMBL/GenBank/DDBJ whole genome shotgun (WGS) entry which is preliminary data.</text>
</comment>
<name>A0AAD4L4Y3_9AGAM</name>
<dbReference type="PANTHER" id="PTHR24126">
    <property type="entry name" value="ANKYRIN REPEAT, PH AND SEC7 DOMAIN CONTAINING PROTEIN SECG-RELATED"/>
    <property type="match status" value="1"/>
</dbReference>
<feature type="repeat" description="ANK" evidence="3">
    <location>
        <begin position="1474"/>
        <end position="1506"/>
    </location>
</feature>
<dbReference type="Pfam" id="PF12796">
    <property type="entry name" value="Ank_2"/>
    <property type="match status" value="9"/>
</dbReference>
<organism evidence="7 8">
    <name type="scientific">Lactarius akahatsu</name>
    <dbReference type="NCBI Taxonomy" id="416441"/>
    <lineage>
        <taxon>Eukaryota</taxon>
        <taxon>Fungi</taxon>
        <taxon>Dikarya</taxon>
        <taxon>Basidiomycota</taxon>
        <taxon>Agaricomycotina</taxon>
        <taxon>Agaricomycetes</taxon>
        <taxon>Russulales</taxon>
        <taxon>Russulaceae</taxon>
        <taxon>Lactarius</taxon>
    </lineage>
</organism>
<keyword evidence="4" id="KW-0472">Membrane</keyword>
<feature type="repeat" description="ANK" evidence="3">
    <location>
        <begin position="1313"/>
        <end position="1345"/>
    </location>
</feature>
<keyword evidence="2 3" id="KW-0040">ANK repeat</keyword>
<dbReference type="SMART" id="SM00248">
    <property type="entry name" value="ANK"/>
    <property type="match status" value="26"/>
</dbReference>
<dbReference type="SUPFAM" id="SSF48403">
    <property type="entry name" value="Ankyrin repeat"/>
    <property type="match status" value="3"/>
</dbReference>
<feature type="domain" description="GPI inositol-deacylase winged helix" evidence="5">
    <location>
        <begin position="385"/>
        <end position="477"/>
    </location>
</feature>
<feature type="repeat" description="ANK" evidence="3">
    <location>
        <begin position="1150"/>
        <end position="1182"/>
    </location>
</feature>
<feature type="transmembrane region" description="Helical" evidence="4">
    <location>
        <begin position="1578"/>
        <end position="1600"/>
    </location>
</feature>
<evidence type="ECO:0000259" key="5">
    <source>
        <dbReference type="Pfam" id="PF22939"/>
    </source>
</evidence>
<dbReference type="PANTHER" id="PTHR24126:SF14">
    <property type="entry name" value="ANK_REP_REGION DOMAIN-CONTAINING PROTEIN"/>
    <property type="match status" value="1"/>
</dbReference>
<evidence type="ECO:0000256" key="2">
    <source>
        <dbReference type="ARBA" id="ARBA00023043"/>
    </source>
</evidence>
<feature type="repeat" description="ANK" evidence="3">
    <location>
        <begin position="931"/>
        <end position="963"/>
    </location>
</feature>
<feature type="domain" description="Nephrocystin 3-like N-terminal" evidence="6">
    <location>
        <begin position="102"/>
        <end position="272"/>
    </location>
</feature>
<dbReference type="Proteomes" id="UP001201163">
    <property type="component" value="Unassembled WGS sequence"/>
</dbReference>
<feature type="repeat" description="ANK" evidence="3">
    <location>
        <begin position="1033"/>
        <end position="1065"/>
    </location>
</feature>
<sequence length="1601" mass="177722">MTNEEALMANAEVLKVAHDINERVEEVEAGVRGVGENVQVVNERVQTIIDDGMEARMIIQTTSHNVDDLKRGELLERLRNWQSPSDPSTNHVIASASRQHEGTAEWFCKGNIFEKWKATGSLLWIHGKPGSGKSVLCSAIINDIETMNNAGLASMAYFYFDFRDIAKQTRRDLLRSLLIQLSDCSDRFCDILSQLYEACGKGTRQPSDSALMHYLKQMLTLPDHPPVYLIMDALDESPNTSGIPTAREQVLDVVKELVDLRLSSLRICATSRPEVDIRYAIEPLAFCSVSLHNESGQEKDIVEYIKFVVHSESPSNRTMKQWRDEDKDMVVQALSEQADGMFRWVFCQLETLRGCFPQDIPHVLSQLPETLDETYARVLKEIGKTNRIYAHRLLQCLTVARRPLRVEELAEILALDFSAKEEIPELKENWRWKDQQDAVLSTCSSLISVVSDRFGPVVQFSHFSVQEFLTSDRLASSSADISPFHILLEPAHTVIVKGCLGVLLQQRVGDAKAGHLSPLAGYAAMHWADHARFENAWTRVEDGIRRLFDRAKPHLKVWLWLNPRPSFSFFPNYDRNKDLGSPLYYASLCGLRDLAARLVAENPQWLTGLVGQTPSPLVAALRNEHFDIAELLYQHGIDMDIRAGDNQTLLHAASAGGYLDIAKWLFEHGVPSNSQQGNQETPLYPTEVNGHGGYGVTVDAADNADHTRLHWASRGGHADIARELLMRGVDVATKDRRYRTPLHLASLFGHAKTVRLLIEHGADVTLRDLEHKTPLHLASKFESPVIWPREPEELSPAPGIVRLLIDHGADVTALDMTLSTPLHLASSSRNLEIVRILIENGADVNAQNETHSTPLHSAASKARNPQILGLLIEHGADVTAQDWNHETPLHFVSSWYDSWSSDYSEITPKTKADALRLLIEHGANVTAQNKTHSTPLHEASSSGSAEAVRILIEHGADVTAQNKFHWTPLHMASSSVSAETVQLLIEHGAGVTAQDARHTMPLHLASSSGLTNAHETVRLLIEHGGDVNAQDEDHSTPLHMGAFSGSTETMRLLIEHGADVTAHDGDHRTPLHLAASRFSSGPESSEIVRLLVEHGADVTVLDGSRKTPLHLASSWRFRSVMVDPRLSKEKAEIVRRLIEYGVDVTAQDEDHSTPLHLASSWGNLDIMRVLIEHGAGVMAQDRRRKTPLHMASSWDDQHMSHWPNVKPDAVRLLIDHGADVMVQDENHSTPLHLAAFSGSTETVRLLIERGADVTAQDRVHRTPLHMASSWDDTTSAHRPLHDDEMFVEKFNEKGDTMRLLINHGANVAAQDDNNLTPLHLASSYGSAETMLLLIERGADVSAQDRNHRTPLHMASSWEDAHNLGKFRAKADAVRLLIDHGADVTARDDNHSMPLHLASSFGSVDTVQLLIEHGADVTAQDGNHRTPLHLASSREGRKWRHEQLIEVIPVMPINKADTVQLLIRHGADVMARDDTHSTPLHLASSMWSVETIELLIGHGADVNAQNGNLSTPLHLAASSRLAVEGNVVRSLLKHGANIDAKDAGGRTPVQIASSEGHFWIAKLLSDHCKASVPAELETAYFHIAFPFSVFLYLTYALFLFLF</sequence>
<feature type="repeat" description="ANK" evidence="3">
    <location>
        <begin position="1066"/>
        <end position="1103"/>
    </location>
</feature>
<dbReference type="InterPro" id="IPR056884">
    <property type="entry name" value="NPHP3-like_N"/>
</dbReference>
<dbReference type="Pfam" id="PF00023">
    <property type="entry name" value="Ank"/>
    <property type="match status" value="1"/>
</dbReference>
<dbReference type="Gene3D" id="3.40.50.300">
    <property type="entry name" value="P-loop containing nucleotide triphosphate hydrolases"/>
    <property type="match status" value="1"/>
</dbReference>
<dbReference type="Gene3D" id="1.25.40.20">
    <property type="entry name" value="Ankyrin repeat-containing domain"/>
    <property type="match status" value="10"/>
</dbReference>
<protein>
    <submittedName>
        <fullName evidence="7">Ankyrin repeat-containing domain protein</fullName>
    </submittedName>
</protein>
<dbReference type="InterPro" id="IPR036770">
    <property type="entry name" value="Ankyrin_rpt-contain_sf"/>
</dbReference>
<feature type="repeat" description="ANK" evidence="3">
    <location>
        <begin position="997"/>
        <end position="1032"/>
    </location>
</feature>
<reference evidence="7" key="1">
    <citation type="submission" date="2022-01" db="EMBL/GenBank/DDBJ databases">
        <title>Comparative genomics reveals a dynamic genome evolution in the ectomycorrhizal milk-cap (Lactarius) mushrooms.</title>
        <authorList>
            <consortium name="DOE Joint Genome Institute"/>
            <person name="Lebreton A."/>
            <person name="Tang N."/>
            <person name="Kuo A."/>
            <person name="LaButti K."/>
            <person name="Drula E."/>
            <person name="Barry K."/>
            <person name="Clum A."/>
            <person name="Lipzen A."/>
            <person name="Mousain D."/>
            <person name="Ng V."/>
            <person name="Wang R."/>
            <person name="Wang X."/>
            <person name="Dai Y."/>
            <person name="Henrissat B."/>
            <person name="Grigoriev I.V."/>
            <person name="Guerin-Laguette A."/>
            <person name="Yu F."/>
            <person name="Martin F.M."/>
        </authorList>
    </citation>
    <scope>NUCLEOTIDE SEQUENCE</scope>
    <source>
        <strain evidence="7">QP</strain>
    </source>
</reference>
<dbReference type="InterPro" id="IPR002110">
    <property type="entry name" value="Ankyrin_rpt"/>
</dbReference>
<gene>
    <name evidence="7" type="ORF">EDB92DRAFT_273438</name>
</gene>
<dbReference type="Pfam" id="PF22939">
    <property type="entry name" value="WHD_GPIID"/>
    <property type="match status" value="1"/>
</dbReference>
<dbReference type="PRINTS" id="PR01415">
    <property type="entry name" value="ANKYRIN"/>
</dbReference>
<evidence type="ECO:0000313" key="7">
    <source>
        <dbReference type="EMBL" id="KAH8980421.1"/>
    </source>
</evidence>
<feature type="repeat" description="ANK" evidence="3">
    <location>
        <begin position="850"/>
        <end position="883"/>
    </location>
</feature>
<feature type="repeat" description="ANK" evidence="3">
    <location>
        <begin position="964"/>
        <end position="996"/>
    </location>
</feature>
<accession>A0AAD4L4Y3</accession>
<feature type="repeat" description="ANK" evidence="3">
    <location>
        <begin position="704"/>
        <end position="736"/>
    </location>
</feature>
<feature type="repeat" description="ANK" evidence="3">
    <location>
        <begin position="645"/>
        <end position="677"/>
    </location>
</feature>
<keyword evidence="4" id="KW-1133">Transmembrane helix</keyword>
<evidence type="ECO:0000256" key="1">
    <source>
        <dbReference type="ARBA" id="ARBA00022737"/>
    </source>
</evidence>
<dbReference type="Pfam" id="PF24883">
    <property type="entry name" value="NPHP3_N"/>
    <property type="match status" value="1"/>
</dbReference>
<keyword evidence="1" id="KW-0677">Repeat</keyword>
<feature type="repeat" description="ANK" evidence="3">
    <location>
        <begin position="1183"/>
        <end position="1225"/>
    </location>
</feature>
<feature type="repeat" description="ANK" evidence="3">
    <location>
        <begin position="817"/>
        <end position="849"/>
    </location>
</feature>
<evidence type="ECO:0000256" key="4">
    <source>
        <dbReference type="SAM" id="Phobius"/>
    </source>
</evidence>
<feature type="repeat" description="ANK" evidence="3">
    <location>
        <begin position="737"/>
        <end position="769"/>
    </location>
</feature>
<evidence type="ECO:0000256" key="3">
    <source>
        <dbReference type="PROSITE-ProRule" id="PRU00023"/>
    </source>
</evidence>
<dbReference type="InterPro" id="IPR054471">
    <property type="entry name" value="GPIID_WHD"/>
</dbReference>